<keyword evidence="2" id="KW-0479">Metal-binding</keyword>
<dbReference type="EMBL" id="AUND01000008">
    <property type="protein sequence ID" value="KEO54770.1"/>
    <property type="molecule type" value="Genomic_DNA"/>
</dbReference>
<evidence type="ECO:0000313" key="8">
    <source>
        <dbReference type="EMBL" id="KEO54770.1"/>
    </source>
</evidence>
<dbReference type="InterPro" id="IPR051156">
    <property type="entry name" value="Mito/Outer_Membr_Metalloprot"/>
</dbReference>
<dbReference type="STRING" id="1353537.TP2_17295"/>
<dbReference type="GO" id="GO:0046872">
    <property type="term" value="F:metal ion binding"/>
    <property type="evidence" value="ECO:0007669"/>
    <property type="project" value="UniProtKB-KW"/>
</dbReference>
<proteinExistence type="inferred from homology"/>
<evidence type="ECO:0000256" key="6">
    <source>
        <dbReference type="RuleBase" id="RU003983"/>
    </source>
</evidence>
<keyword evidence="9" id="KW-1185">Reference proteome</keyword>
<dbReference type="PANTHER" id="PTHR22726:SF1">
    <property type="entry name" value="METALLOENDOPEPTIDASE OMA1, MITOCHONDRIAL"/>
    <property type="match status" value="1"/>
</dbReference>
<dbReference type="GO" id="GO:0051603">
    <property type="term" value="P:proteolysis involved in protein catabolic process"/>
    <property type="evidence" value="ECO:0007669"/>
    <property type="project" value="TreeGrafter"/>
</dbReference>
<name>A0A074JFW8_9RHOB</name>
<comment type="caution">
    <text evidence="8">The sequence shown here is derived from an EMBL/GenBank/DDBJ whole genome shotgun (WGS) entry which is preliminary data.</text>
</comment>
<evidence type="ECO:0000256" key="3">
    <source>
        <dbReference type="ARBA" id="ARBA00022801"/>
    </source>
</evidence>
<evidence type="ECO:0000256" key="1">
    <source>
        <dbReference type="ARBA" id="ARBA00022670"/>
    </source>
</evidence>
<feature type="domain" description="Peptidase M48" evidence="7">
    <location>
        <begin position="80"/>
        <end position="237"/>
    </location>
</feature>
<dbReference type="PANTHER" id="PTHR22726">
    <property type="entry name" value="METALLOENDOPEPTIDASE OMA1"/>
    <property type="match status" value="1"/>
</dbReference>
<dbReference type="eggNOG" id="COG0501">
    <property type="taxonomic scope" value="Bacteria"/>
</dbReference>
<dbReference type="InterPro" id="IPR001915">
    <property type="entry name" value="Peptidase_M48"/>
</dbReference>
<dbReference type="Pfam" id="PF01435">
    <property type="entry name" value="Peptidase_M48"/>
    <property type="match status" value="1"/>
</dbReference>
<accession>A0A074JFW8</accession>
<organism evidence="8 9">
    <name type="scientific">Thioclava pacifica DSM 10166</name>
    <dbReference type="NCBI Taxonomy" id="1353537"/>
    <lineage>
        <taxon>Bacteria</taxon>
        <taxon>Pseudomonadati</taxon>
        <taxon>Pseudomonadota</taxon>
        <taxon>Alphaproteobacteria</taxon>
        <taxon>Rhodobacterales</taxon>
        <taxon>Paracoccaceae</taxon>
        <taxon>Thioclava</taxon>
    </lineage>
</organism>
<keyword evidence="4 6" id="KW-0862">Zinc</keyword>
<evidence type="ECO:0000256" key="5">
    <source>
        <dbReference type="ARBA" id="ARBA00023049"/>
    </source>
</evidence>
<evidence type="ECO:0000256" key="2">
    <source>
        <dbReference type="ARBA" id="ARBA00022723"/>
    </source>
</evidence>
<evidence type="ECO:0000256" key="4">
    <source>
        <dbReference type="ARBA" id="ARBA00022833"/>
    </source>
</evidence>
<protein>
    <recommendedName>
        <fullName evidence="7">Peptidase M48 domain-containing protein</fullName>
    </recommendedName>
</protein>
<dbReference type="GO" id="GO:0016020">
    <property type="term" value="C:membrane"/>
    <property type="evidence" value="ECO:0007669"/>
    <property type="project" value="TreeGrafter"/>
</dbReference>
<dbReference type="AlphaFoldDB" id="A0A074JFW8"/>
<evidence type="ECO:0000313" key="9">
    <source>
        <dbReference type="Proteomes" id="UP000027432"/>
    </source>
</evidence>
<dbReference type="Gene3D" id="3.30.2010.10">
    <property type="entry name" value="Metalloproteases ('zincins'), catalytic domain"/>
    <property type="match status" value="1"/>
</dbReference>
<reference evidence="8 9" key="1">
    <citation type="submission" date="2013-07" db="EMBL/GenBank/DDBJ databases">
        <title>Thioclava pacifica DSM 10166 Genome Sequencing.</title>
        <authorList>
            <person name="Lai Q."/>
            <person name="Shao Z."/>
        </authorList>
    </citation>
    <scope>NUCLEOTIDE SEQUENCE [LARGE SCALE GENOMIC DNA]</scope>
    <source>
        <strain evidence="8 9">DSM 10166</strain>
    </source>
</reference>
<keyword evidence="3 6" id="KW-0378">Hydrolase</keyword>
<gene>
    <name evidence="8" type="ORF">TP2_17295</name>
</gene>
<comment type="similarity">
    <text evidence="6">Belongs to the peptidase M48 family.</text>
</comment>
<dbReference type="GO" id="GO:0004222">
    <property type="term" value="F:metalloendopeptidase activity"/>
    <property type="evidence" value="ECO:0007669"/>
    <property type="project" value="InterPro"/>
</dbReference>
<comment type="cofactor">
    <cofactor evidence="6">
        <name>Zn(2+)</name>
        <dbReference type="ChEBI" id="CHEBI:29105"/>
    </cofactor>
    <text evidence="6">Binds 1 zinc ion per subunit.</text>
</comment>
<sequence>MPEPMPISRLSRLILLPLLIALAGCVTTPVPQTPSAPASSPELTARAEKAVDRLVAVAQRMEPQIEAECRARTTGRNCDYRLVVDDRLDEPPNAFQTTDRAGRPVIGVTLALVGEVRNADELAFVIGHEAAHHIADHIASRQRDAVIGAVFLGRAAQAQGADAHTIQQARRLGAELGSRIYSKDYELEADRLGTIITWDAGYDPLKGAAFFMRLPDPGDRVLGTHPPNALRIDVVRDTVAELHRAASAGNRAAR</sequence>
<keyword evidence="5 6" id="KW-0482">Metalloprotease</keyword>
<keyword evidence="1 6" id="KW-0645">Protease</keyword>
<dbReference type="CDD" id="cd07324">
    <property type="entry name" value="M48C_Oma1-like"/>
    <property type="match status" value="1"/>
</dbReference>
<dbReference type="Proteomes" id="UP000027432">
    <property type="component" value="Unassembled WGS sequence"/>
</dbReference>
<evidence type="ECO:0000259" key="7">
    <source>
        <dbReference type="Pfam" id="PF01435"/>
    </source>
</evidence>